<name>A0AAW0EM56_9TRYP</name>
<dbReference type="Proteomes" id="UP001430356">
    <property type="component" value="Unassembled WGS sequence"/>
</dbReference>
<keyword evidence="1" id="KW-0812">Transmembrane</keyword>
<gene>
    <name evidence="2" type="ORF">NESM_000452500</name>
</gene>
<sequence length="139" mass="13870">MTPVQSLKLSKAGVRGTLPVEWSSLPRPVTLTLTNNAFCGCVPASWSAKAGLTVVADTSVTGSTCTTTNSCSVTGACGLEGCIACAETSPSMCGSCSDAYFLTEEGSCATYCEDAAAAPSTAALAALMVCVLVAALVVL</sequence>
<keyword evidence="1" id="KW-0472">Membrane</keyword>
<dbReference type="EMBL" id="JAECZO010000050">
    <property type="protein sequence ID" value="KAK7195268.1"/>
    <property type="molecule type" value="Genomic_DNA"/>
</dbReference>
<dbReference type="AlphaFoldDB" id="A0AAW0EM56"/>
<evidence type="ECO:0000313" key="2">
    <source>
        <dbReference type="EMBL" id="KAK7195268.1"/>
    </source>
</evidence>
<reference evidence="2 3" key="1">
    <citation type="journal article" date="2021" name="MBio">
        <title>A New Model Trypanosomatid, Novymonas esmeraldas: Genomic Perception of Its 'Candidatus Pandoraea novymonadis' Endosymbiont.</title>
        <authorList>
            <person name="Zakharova A."/>
            <person name="Saura A."/>
            <person name="Butenko A."/>
            <person name="Podesvova L."/>
            <person name="Warmusova S."/>
            <person name="Kostygov A.Y."/>
            <person name="Nenarokova A."/>
            <person name="Lukes J."/>
            <person name="Opperdoes F.R."/>
            <person name="Yurchenko V."/>
        </authorList>
    </citation>
    <scope>NUCLEOTIDE SEQUENCE [LARGE SCALE GENOMIC DNA]</scope>
    <source>
        <strain evidence="2 3">E262AT.01</strain>
    </source>
</reference>
<keyword evidence="1" id="KW-1133">Transmembrane helix</keyword>
<proteinExistence type="predicted"/>
<keyword evidence="3" id="KW-1185">Reference proteome</keyword>
<evidence type="ECO:0000256" key="1">
    <source>
        <dbReference type="SAM" id="Phobius"/>
    </source>
</evidence>
<feature type="transmembrane region" description="Helical" evidence="1">
    <location>
        <begin position="117"/>
        <end position="138"/>
    </location>
</feature>
<dbReference type="InterPro" id="IPR032675">
    <property type="entry name" value="LRR_dom_sf"/>
</dbReference>
<protein>
    <submittedName>
        <fullName evidence="2">Surface antigen protein 2</fullName>
    </submittedName>
</protein>
<evidence type="ECO:0000313" key="3">
    <source>
        <dbReference type="Proteomes" id="UP001430356"/>
    </source>
</evidence>
<organism evidence="2 3">
    <name type="scientific">Novymonas esmeraldas</name>
    <dbReference type="NCBI Taxonomy" id="1808958"/>
    <lineage>
        <taxon>Eukaryota</taxon>
        <taxon>Discoba</taxon>
        <taxon>Euglenozoa</taxon>
        <taxon>Kinetoplastea</taxon>
        <taxon>Metakinetoplastina</taxon>
        <taxon>Trypanosomatida</taxon>
        <taxon>Trypanosomatidae</taxon>
        <taxon>Novymonas</taxon>
    </lineage>
</organism>
<dbReference type="Gene3D" id="3.80.10.10">
    <property type="entry name" value="Ribonuclease Inhibitor"/>
    <property type="match status" value="1"/>
</dbReference>
<accession>A0AAW0EM56</accession>
<comment type="caution">
    <text evidence="2">The sequence shown here is derived from an EMBL/GenBank/DDBJ whole genome shotgun (WGS) entry which is preliminary data.</text>
</comment>